<accession>A0AAV3Q2V1</accession>
<dbReference type="Proteomes" id="UP001454036">
    <property type="component" value="Unassembled WGS sequence"/>
</dbReference>
<sequence length="88" mass="9784">MILPIWHKYYIFIRYEVPDHDRQKKITERGPQWHLSFINIVVDDLVEVGISVFEVGISEFEVGISVFGSVGESAAGSDATLSSSSPEG</sequence>
<gene>
    <name evidence="1" type="ORF">LIER_15021</name>
</gene>
<proteinExistence type="predicted"/>
<keyword evidence="2" id="KW-1185">Reference proteome</keyword>
<name>A0AAV3Q2V1_LITER</name>
<organism evidence="1 2">
    <name type="scientific">Lithospermum erythrorhizon</name>
    <name type="common">Purple gromwell</name>
    <name type="synonym">Lithospermum officinale var. erythrorhizon</name>
    <dbReference type="NCBI Taxonomy" id="34254"/>
    <lineage>
        <taxon>Eukaryota</taxon>
        <taxon>Viridiplantae</taxon>
        <taxon>Streptophyta</taxon>
        <taxon>Embryophyta</taxon>
        <taxon>Tracheophyta</taxon>
        <taxon>Spermatophyta</taxon>
        <taxon>Magnoliopsida</taxon>
        <taxon>eudicotyledons</taxon>
        <taxon>Gunneridae</taxon>
        <taxon>Pentapetalae</taxon>
        <taxon>asterids</taxon>
        <taxon>lamiids</taxon>
        <taxon>Boraginales</taxon>
        <taxon>Boraginaceae</taxon>
        <taxon>Boraginoideae</taxon>
        <taxon>Lithospermeae</taxon>
        <taxon>Lithospermum</taxon>
    </lineage>
</organism>
<dbReference type="EMBL" id="BAABME010003200">
    <property type="protein sequence ID" value="GAA0157845.1"/>
    <property type="molecule type" value="Genomic_DNA"/>
</dbReference>
<dbReference type="AlphaFoldDB" id="A0AAV3Q2V1"/>
<evidence type="ECO:0000313" key="2">
    <source>
        <dbReference type="Proteomes" id="UP001454036"/>
    </source>
</evidence>
<evidence type="ECO:0000313" key="1">
    <source>
        <dbReference type="EMBL" id="GAA0157845.1"/>
    </source>
</evidence>
<reference evidence="1 2" key="1">
    <citation type="submission" date="2024-01" db="EMBL/GenBank/DDBJ databases">
        <title>The complete chloroplast genome sequence of Lithospermum erythrorhizon: insights into the phylogenetic relationship among Boraginaceae species and the maternal lineages of purple gromwells.</title>
        <authorList>
            <person name="Okada T."/>
            <person name="Watanabe K."/>
        </authorList>
    </citation>
    <scope>NUCLEOTIDE SEQUENCE [LARGE SCALE GENOMIC DNA]</scope>
</reference>
<comment type="caution">
    <text evidence="1">The sequence shown here is derived from an EMBL/GenBank/DDBJ whole genome shotgun (WGS) entry which is preliminary data.</text>
</comment>
<protein>
    <submittedName>
        <fullName evidence="1">Uncharacterized protein</fullName>
    </submittedName>
</protein>